<evidence type="ECO:0000256" key="3">
    <source>
        <dbReference type="SAM" id="SignalP"/>
    </source>
</evidence>
<reference evidence="4" key="1">
    <citation type="journal article" date="2012" name="Insect Biochem. Mol. Biol.">
        <title>The sialotranscriptome of Antricola delacruzi female ticks is compatible with non-hematophagous behavior and an alternative source of food.</title>
        <authorList>
            <person name="Ribeiro J.M."/>
            <person name="Labruna M.B."/>
            <person name="Mans B.J."/>
            <person name="Maruyama S.R."/>
            <person name="Francischetti I.M."/>
            <person name="Barizon G.C."/>
            <person name="de Miranda Santos I.K."/>
        </authorList>
    </citation>
    <scope>NUCLEOTIDE SEQUENCE</scope>
    <source>
        <tissue evidence="4">Salivary gland</tissue>
    </source>
</reference>
<keyword evidence="2" id="KW-0325">Glycoprotein</keyword>
<proteinExistence type="evidence at transcript level"/>
<dbReference type="GO" id="GO:0030431">
    <property type="term" value="P:sleep"/>
    <property type="evidence" value="ECO:0007669"/>
    <property type="project" value="InterPro"/>
</dbReference>
<sequence>MQGTLIPVLLAVATALLALLQSTLAIECYVCNSLQDADCDASPNKEMLKNCSESRMGSMYSACRKIDVYVDFKVHELPPLKRVIRQCAIDAEPDRPCYYKAGFGGRVNVCHCFDTKCNGATQNQPLALLLPLFAAYFIRNAC</sequence>
<keyword evidence="1 3" id="KW-0732">Signal</keyword>
<reference evidence="4" key="2">
    <citation type="submission" date="2012-04" db="EMBL/GenBank/DDBJ databases">
        <authorList>
            <person name="Ribeiro J.M.C."/>
            <person name="Labruna M.B."/>
            <person name="Mans B.J."/>
            <person name="Maruyama S.R."/>
            <person name="Francischetti I.M.B."/>
            <person name="Barizon G.C."/>
            <person name="de Miranda Santos I.K.F."/>
        </authorList>
    </citation>
    <scope>NUCLEOTIDE SEQUENCE</scope>
    <source>
        <tissue evidence="4">Salivary gland</tissue>
    </source>
</reference>
<dbReference type="InterPro" id="IPR031424">
    <property type="entry name" value="QVR-like"/>
</dbReference>
<dbReference type="GO" id="GO:0032222">
    <property type="term" value="P:regulation of synaptic transmission, cholinergic"/>
    <property type="evidence" value="ECO:0007669"/>
    <property type="project" value="InterPro"/>
</dbReference>
<dbReference type="PANTHER" id="PTHR33562:SF14">
    <property type="entry name" value="PROTEIN QUIVER"/>
    <property type="match status" value="1"/>
</dbReference>
<dbReference type="PANTHER" id="PTHR33562">
    <property type="entry name" value="ATILLA, ISOFORM B-RELATED-RELATED"/>
    <property type="match status" value="1"/>
</dbReference>
<feature type="chain" id="PRO_5004053613" evidence="3">
    <location>
        <begin position="26"/>
        <end position="142"/>
    </location>
</feature>
<evidence type="ECO:0000313" key="4">
    <source>
        <dbReference type="EMBL" id="AFI98409.1"/>
    </source>
</evidence>
<feature type="signal peptide" evidence="3">
    <location>
        <begin position="1"/>
        <end position="25"/>
    </location>
</feature>
<dbReference type="EMBL" id="JU962548">
    <property type="protein sequence ID" value="AFI98409.1"/>
    <property type="molecule type" value="mRNA"/>
</dbReference>
<dbReference type="InterPro" id="IPR050975">
    <property type="entry name" value="Sleep_regulator"/>
</dbReference>
<evidence type="ECO:0000256" key="1">
    <source>
        <dbReference type="ARBA" id="ARBA00022729"/>
    </source>
</evidence>
<organism evidence="4">
    <name type="scientific">Antricola delacruzi</name>
    <name type="common">Soft tick</name>
    <dbReference type="NCBI Taxonomy" id="480319"/>
    <lineage>
        <taxon>Eukaryota</taxon>
        <taxon>Metazoa</taxon>
        <taxon>Ecdysozoa</taxon>
        <taxon>Arthropoda</taxon>
        <taxon>Chelicerata</taxon>
        <taxon>Arachnida</taxon>
        <taxon>Acari</taxon>
        <taxon>Parasitiformes</taxon>
        <taxon>Ixodida</taxon>
        <taxon>Ixodoidea</taxon>
        <taxon>Argasidae</taxon>
        <taxon>Ornithodorinae</taxon>
        <taxon>Antricola</taxon>
    </lineage>
</organism>
<dbReference type="AlphaFoldDB" id="M4GYG8"/>
<accession>M4GYG8</accession>
<dbReference type="InterPro" id="IPR045860">
    <property type="entry name" value="Snake_toxin-like_sf"/>
</dbReference>
<name>M4GYG8_ANTDE</name>
<dbReference type="Pfam" id="PF17064">
    <property type="entry name" value="QVR"/>
    <property type="match status" value="1"/>
</dbReference>
<protein>
    <submittedName>
        <fullName evidence="4">Putative secreted salivary protein</fullName>
    </submittedName>
</protein>
<dbReference type="SUPFAM" id="SSF57302">
    <property type="entry name" value="Snake toxin-like"/>
    <property type="match status" value="1"/>
</dbReference>
<evidence type="ECO:0000256" key="2">
    <source>
        <dbReference type="ARBA" id="ARBA00023180"/>
    </source>
</evidence>